<dbReference type="GO" id="GO:0000423">
    <property type="term" value="P:mitophagy"/>
    <property type="evidence" value="ECO:0007669"/>
    <property type="project" value="UniProtKB-ARBA"/>
</dbReference>
<dbReference type="Gene3D" id="3.30.70.100">
    <property type="match status" value="2"/>
</dbReference>
<dbReference type="EMBL" id="JAODAN010000011">
    <property type="protein sequence ID" value="KAK1921456.1"/>
    <property type="molecule type" value="Genomic_DNA"/>
</dbReference>
<protein>
    <recommendedName>
        <fullName evidence="3">NIPSNAP domain-containing protein</fullName>
    </recommendedName>
</protein>
<gene>
    <name evidence="4" type="ORF">DB88DRAFT_536649</name>
</gene>
<evidence type="ECO:0000259" key="3">
    <source>
        <dbReference type="Pfam" id="PF07978"/>
    </source>
</evidence>
<feature type="region of interest" description="Disordered" evidence="2">
    <location>
        <begin position="32"/>
        <end position="53"/>
    </location>
</feature>
<dbReference type="PANTHER" id="PTHR21017:SF17">
    <property type="entry name" value="PROTEIN NIPSNAP"/>
    <property type="match status" value="1"/>
</dbReference>
<dbReference type="Pfam" id="PF07978">
    <property type="entry name" value="NIPSNAP"/>
    <property type="match status" value="1"/>
</dbReference>
<dbReference type="InterPro" id="IPR011008">
    <property type="entry name" value="Dimeric_a/b-barrel"/>
</dbReference>
<comment type="similarity">
    <text evidence="1">Belongs to the NipSnap family.</text>
</comment>
<dbReference type="AlphaFoldDB" id="A0AAD9CYH0"/>
<dbReference type="FunFam" id="3.30.70.100:FF:000004">
    <property type="entry name" value="NIPSNAP family protein"/>
    <property type="match status" value="1"/>
</dbReference>
<evidence type="ECO:0000256" key="2">
    <source>
        <dbReference type="SAM" id="MobiDB-lite"/>
    </source>
</evidence>
<feature type="compositionally biased region" description="Basic and acidic residues" evidence="2">
    <location>
        <begin position="38"/>
        <end position="48"/>
    </location>
</feature>
<dbReference type="Proteomes" id="UP001182556">
    <property type="component" value="Unassembled WGS sequence"/>
</dbReference>
<sequence>MTLITRSAARSAITLRAQLNIPLRSITSTSPILASKESSSDEVRDPATDPKQGGEGFLGALFYGSKAAKAEGLVSGSEGSHSKIVGRGKYVHEKITHNVIPSRRDEYLEAAEKYYTTLRERSAELGGVKLTGSWETVIGTVGEFTHILEYDGYKGYDATSRALRDDKHTQALYKAILPHLNSRQHQMIQEFSFWPSAPPHDSGYPNGGVFEMRTYQLQPGKLLEWEASWRRGLEARRRFVQPVGAFFSQVGQLHEVHHIWQYPDMESRKKTREQAWSVGSWSDTVQETVKLAQTMKSAILVPCKWSPLR</sequence>
<dbReference type="InterPro" id="IPR012577">
    <property type="entry name" value="NIPSNAP"/>
</dbReference>
<dbReference type="InterPro" id="IPR051557">
    <property type="entry name" value="NipSnap_domain"/>
</dbReference>
<keyword evidence="5" id="KW-1185">Reference proteome</keyword>
<dbReference type="SUPFAM" id="SSF54909">
    <property type="entry name" value="Dimeric alpha+beta barrel"/>
    <property type="match status" value="2"/>
</dbReference>
<name>A0AAD9CYH0_PAPLA</name>
<feature type="domain" description="NIPSNAP" evidence="3">
    <location>
        <begin position="210"/>
        <end position="307"/>
    </location>
</feature>
<evidence type="ECO:0000256" key="1">
    <source>
        <dbReference type="ARBA" id="ARBA00005291"/>
    </source>
</evidence>
<accession>A0AAD9CYH0</accession>
<dbReference type="GO" id="GO:0005739">
    <property type="term" value="C:mitochondrion"/>
    <property type="evidence" value="ECO:0007669"/>
    <property type="project" value="TreeGrafter"/>
</dbReference>
<reference evidence="4" key="1">
    <citation type="submission" date="2023-02" db="EMBL/GenBank/DDBJ databases">
        <title>Identification and recombinant expression of a fungal hydrolase from Papiliotrema laurentii that hydrolyzes apple cutin and clears colloidal polyester polyurethane.</title>
        <authorList>
            <consortium name="DOE Joint Genome Institute"/>
            <person name="Roman V.A."/>
            <person name="Bojanowski C."/>
            <person name="Crable B.R."/>
            <person name="Wagner D.N."/>
            <person name="Hung C.S."/>
            <person name="Nadeau L.J."/>
            <person name="Schratz L."/>
            <person name="Haridas S."/>
            <person name="Pangilinan J."/>
            <person name="Lipzen A."/>
            <person name="Na H."/>
            <person name="Yan M."/>
            <person name="Ng V."/>
            <person name="Grigoriev I.V."/>
            <person name="Spatafora J.W."/>
            <person name="Barlow D."/>
            <person name="Biffinger J."/>
            <person name="Kelley-Loughnane N."/>
            <person name="Varaljay V.A."/>
            <person name="Crookes-Goodson W.J."/>
        </authorList>
    </citation>
    <scope>NUCLEOTIDE SEQUENCE</scope>
    <source>
        <strain evidence="4">5307AH</strain>
    </source>
</reference>
<dbReference type="PANTHER" id="PTHR21017">
    <property type="entry name" value="NIPSNAP-RELATED"/>
    <property type="match status" value="1"/>
</dbReference>
<evidence type="ECO:0000313" key="4">
    <source>
        <dbReference type="EMBL" id="KAK1921456.1"/>
    </source>
</evidence>
<organism evidence="4 5">
    <name type="scientific">Papiliotrema laurentii</name>
    <name type="common">Cryptococcus laurentii</name>
    <dbReference type="NCBI Taxonomy" id="5418"/>
    <lineage>
        <taxon>Eukaryota</taxon>
        <taxon>Fungi</taxon>
        <taxon>Dikarya</taxon>
        <taxon>Basidiomycota</taxon>
        <taxon>Agaricomycotina</taxon>
        <taxon>Tremellomycetes</taxon>
        <taxon>Tremellales</taxon>
        <taxon>Rhynchogastremaceae</taxon>
        <taxon>Papiliotrema</taxon>
    </lineage>
</organism>
<evidence type="ECO:0000313" key="5">
    <source>
        <dbReference type="Proteomes" id="UP001182556"/>
    </source>
</evidence>
<comment type="caution">
    <text evidence="4">The sequence shown here is derived from an EMBL/GenBank/DDBJ whole genome shotgun (WGS) entry which is preliminary data.</text>
</comment>
<proteinExistence type="inferred from homology"/>